<dbReference type="GO" id="GO:0005886">
    <property type="term" value="C:plasma membrane"/>
    <property type="evidence" value="ECO:0007669"/>
    <property type="project" value="UniProtKB-SubCell"/>
</dbReference>
<dbReference type="GO" id="GO:0015628">
    <property type="term" value="P:protein secretion by the type II secretion system"/>
    <property type="evidence" value="ECO:0007669"/>
    <property type="project" value="UniProtKB-UniRule"/>
</dbReference>
<evidence type="ECO:0000256" key="4">
    <source>
        <dbReference type="ARBA" id="ARBA00022481"/>
    </source>
</evidence>
<comment type="PTM">
    <text evidence="9">Cleaved by prepilin peptidase.</text>
</comment>
<proteinExistence type="inferred from homology"/>
<reference evidence="11 12" key="1">
    <citation type="submission" date="2020-01" db="EMBL/GenBank/DDBJ databases">
        <title>Genomes of bacteria type strains.</title>
        <authorList>
            <person name="Chen J."/>
            <person name="Zhu S."/>
            <person name="Yang J."/>
        </authorList>
    </citation>
    <scope>NUCLEOTIDE SEQUENCE [LARGE SCALE GENOMIC DNA]</scope>
    <source>
        <strain evidence="11 12">LMG 22958</strain>
    </source>
</reference>
<organism evidence="11 12">
    <name type="scientific">Alteromonas hispanica</name>
    <dbReference type="NCBI Taxonomy" id="315421"/>
    <lineage>
        <taxon>Bacteria</taxon>
        <taxon>Pseudomonadati</taxon>
        <taxon>Pseudomonadota</taxon>
        <taxon>Gammaproteobacteria</taxon>
        <taxon>Alteromonadales</taxon>
        <taxon>Alteromonadaceae</taxon>
        <taxon>Alteromonas/Salinimonas group</taxon>
        <taxon>Alteromonas</taxon>
    </lineage>
</organism>
<keyword evidence="3" id="KW-1003">Cell membrane</keyword>
<dbReference type="RefSeq" id="WP_163111207.1">
    <property type="nucleotide sequence ID" value="NZ_JAAAWP010000003.1"/>
</dbReference>
<keyword evidence="12" id="KW-1185">Reference proteome</keyword>
<dbReference type="PROSITE" id="PS00409">
    <property type="entry name" value="PROKAR_NTER_METHYL"/>
    <property type="match status" value="1"/>
</dbReference>
<protein>
    <recommendedName>
        <fullName evidence="9">Type II secretion system protein I</fullName>
        <shortName evidence="9">T2SS minor pseudopilin I</shortName>
    </recommendedName>
</protein>
<comment type="subunit">
    <text evidence="9">Type II secretion is composed of four main components: the outer membrane complex, the inner membrane complex, the cytoplasmic secretion ATPase and the periplasm-spanning pseudopilus.</text>
</comment>
<dbReference type="InterPro" id="IPR045584">
    <property type="entry name" value="Pilin-like"/>
</dbReference>
<comment type="function">
    <text evidence="9">Component of the type II secretion system required for the energy-dependent secretion of extracellular factors such as proteases and toxins from the periplasm.</text>
</comment>
<evidence type="ECO:0000256" key="9">
    <source>
        <dbReference type="RuleBase" id="RU368030"/>
    </source>
</evidence>
<gene>
    <name evidence="11" type="primary">gspI</name>
    <name evidence="11" type="ORF">GTW09_07125</name>
</gene>
<evidence type="ECO:0000256" key="1">
    <source>
        <dbReference type="ARBA" id="ARBA00004377"/>
    </source>
</evidence>
<dbReference type="Pfam" id="PF07963">
    <property type="entry name" value="N_methyl"/>
    <property type="match status" value="1"/>
</dbReference>
<keyword evidence="5 9" id="KW-0997">Cell inner membrane</keyword>
<evidence type="ECO:0000256" key="5">
    <source>
        <dbReference type="ARBA" id="ARBA00022519"/>
    </source>
</evidence>
<dbReference type="GO" id="GO:0015627">
    <property type="term" value="C:type II protein secretion system complex"/>
    <property type="evidence" value="ECO:0007669"/>
    <property type="project" value="UniProtKB-UniRule"/>
</dbReference>
<evidence type="ECO:0000256" key="2">
    <source>
        <dbReference type="ARBA" id="ARBA00008358"/>
    </source>
</evidence>
<dbReference type="Pfam" id="PF02501">
    <property type="entry name" value="T2SSI"/>
    <property type="match status" value="1"/>
</dbReference>
<evidence type="ECO:0000256" key="3">
    <source>
        <dbReference type="ARBA" id="ARBA00022475"/>
    </source>
</evidence>
<evidence type="ECO:0000256" key="6">
    <source>
        <dbReference type="ARBA" id="ARBA00022692"/>
    </source>
</evidence>
<evidence type="ECO:0000259" key="10">
    <source>
        <dbReference type="Pfam" id="PF02501"/>
    </source>
</evidence>
<dbReference type="NCBIfam" id="TIGR02532">
    <property type="entry name" value="IV_pilin_GFxxxE"/>
    <property type="match status" value="1"/>
</dbReference>
<comment type="caution">
    <text evidence="11">The sequence shown here is derived from an EMBL/GenBank/DDBJ whole genome shotgun (WGS) entry which is preliminary data.</text>
</comment>
<dbReference type="InterPro" id="IPR010052">
    <property type="entry name" value="T2SS_protein-GspI"/>
</dbReference>
<evidence type="ECO:0000256" key="8">
    <source>
        <dbReference type="ARBA" id="ARBA00023136"/>
    </source>
</evidence>
<dbReference type="AlphaFoldDB" id="A0A6L9MT18"/>
<keyword evidence="6 9" id="KW-0812">Transmembrane</keyword>
<dbReference type="PANTHER" id="PTHR38779">
    <property type="entry name" value="TYPE II SECRETION SYSTEM PROTEIN I-RELATED"/>
    <property type="match status" value="1"/>
</dbReference>
<keyword evidence="7 9" id="KW-1133">Transmembrane helix</keyword>
<dbReference type="Proteomes" id="UP000478837">
    <property type="component" value="Unassembled WGS sequence"/>
</dbReference>
<accession>A0A6L9MT18</accession>
<comment type="subcellular location">
    <subcellularLocation>
        <location evidence="1 9">Cell inner membrane</location>
        <topology evidence="1 9">Single-pass membrane protein</topology>
    </subcellularLocation>
</comment>
<sequence>MTLSLHSLRRKQQGLTLLEVMVALLIFALTGTAILKAAGDHLSSVGQIESVTFANWVASNRLNQLQLETTWPPKNNLKGSMEMADRTWFWQQKVTKTNDADLRSVTISVGEDQNYASSVTSVTTFVAKPTKS</sequence>
<dbReference type="EMBL" id="JAAAWP010000003">
    <property type="protein sequence ID" value="NDW21286.1"/>
    <property type="molecule type" value="Genomic_DNA"/>
</dbReference>
<name>A0A6L9MT18_9ALTE</name>
<comment type="similarity">
    <text evidence="2 9">Belongs to the GSP I family.</text>
</comment>
<keyword evidence="8 9" id="KW-0472">Membrane</keyword>
<evidence type="ECO:0000256" key="7">
    <source>
        <dbReference type="ARBA" id="ARBA00022989"/>
    </source>
</evidence>
<feature type="domain" description="Type II secretion system protein GspI C-terminal" evidence="10">
    <location>
        <begin position="49"/>
        <end position="126"/>
    </location>
</feature>
<dbReference type="InterPro" id="IPR003413">
    <property type="entry name" value="T2SS_GspI_C"/>
</dbReference>
<dbReference type="Gene3D" id="3.30.1300.30">
    <property type="entry name" value="GSPII I/J protein-like"/>
    <property type="match status" value="1"/>
</dbReference>
<evidence type="ECO:0000313" key="12">
    <source>
        <dbReference type="Proteomes" id="UP000478837"/>
    </source>
</evidence>
<dbReference type="NCBIfam" id="TIGR01707">
    <property type="entry name" value="gspI"/>
    <property type="match status" value="1"/>
</dbReference>
<dbReference type="InterPro" id="IPR012902">
    <property type="entry name" value="N_methyl_site"/>
</dbReference>
<keyword evidence="4 9" id="KW-0488">Methylation</keyword>
<evidence type="ECO:0000313" key="11">
    <source>
        <dbReference type="EMBL" id="NDW21286.1"/>
    </source>
</evidence>
<dbReference type="SUPFAM" id="SSF54523">
    <property type="entry name" value="Pili subunits"/>
    <property type="match status" value="1"/>
</dbReference>
<feature type="transmembrane region" description="Helical" evidence="9">
    <location>
        <begin position="15"/>
        <end position="35"/>
    </location>
</feature>
<dbReference type="PANTHER" id="PTHR38779:SF2">
    <property type="entry name" value="TYPE II SECRETION SYSTEM PROTEIN I-RELATED"/>
    <property type="match status" value="1"/>
</dbReference>